<name>A0A1I1FTX4_9ACTN</name>
<keyword evidence="1" id="KW-1133">Transmembrane helix</keyword>
<evidence type="ECO:0000313" key="3">
    <source>
        <dbReference type="Proteomes" id="UP000199207"/>
    </source>
</evidence>
<evidence type="ECO:0000256" key="1">
    <source>
        <dbReference type="SAM" id="Phobius"/>
    </source>
</evidence>
<dbReference type="AlphaFoldDB" id="A0A1I1FTX4"/>
<keyword evidence="1" id="KW-0812">Transmembrane</keyword>
<sequence>MSASAIVMMLVAIAIVWGGLLTAILLLRRHPDDPRDIQPGHPHV</sequence>
<keyword evidence="3" id="KW-1185">Reference proteome</keyword>
<proteinExistence type="predicted"/>
<dbReference type="Pfam" id="PF16951">
    <property type="entry name" value="MaAIMP_sms"/>
    <property type="match status" value="1"/>
</dbReference>
<keyword evidence="1" id="KW-0472">Membrane</keyword>
<dbReference type="OrthoDB" id="6712920at2"/>
<reference evidence="2 3" key="1">
    <citation type="submission" date="2016-10" db="EMBL/GenBank/DDBJ databases">
        <authorList>
            <person name="de Groot N.N."/>
        </authorList>
    </citation>
    <scope>NUCLEOTIDE SEQUENCE [LARGE SCALE GENOMIC DNA]</scope>
    <source>
        <strain evidence="2 3">CGMCC 4.5739</strain>
    </source>
</reference>
<dbReference type="RefSeq" id="WP_093837139.1">
    <property type="nucleotide sequence ID" value="NZ_FOLM01000001.1"/>
</dbReference>
<dbReference type="Proteomes" id="UP000199207">
    <property type="component" value="Unassembled WGS sequence"/>
</dbReference>
<dbReference type="InterPro" id="IPR031596">
    <property type="entry name" value="MaAIMP_sms"/>
</dbReference>
<evidence type="ECO:0000313" key="2">
    <source>
        <dbReference type="EMBL" id="SFC00430.1"/>
    </source>
</evidence>
<organism evidence="2 3">
    <name type="scientific">Streptomyces aidingensis</name>
    <dbReference type="NCBI Taxonomy" id="910347"/>
    <lineage>
        <taxon>Bacteria</taxon>
        <taxon>Bacillati</taxon>
        <taxon>Actinomycetota</taxon>
        <taxon>Actinomycetes</taxon>
        <taxon>Kitasatosporales</taxon>
        <taxon>Streptomycetaceae</taxon>
        <taxon>Streptomyces</taxon>
    </lineage>
</organism>
<dbReference type="STRING" id="910347.SAMN05421773_101795"/>
<dbReference type="EMBL" id="FOLM01000001">
    <property type="protein sequence ID" value="SFC00430.1"/>
    <property type="molecule type" value="Genomic_DNA"/>
</dbReference>
<protein>
    <submittedName>
        <fullName evidence="2">Putative methionine and alanine importer, small subunit</fullName>
    </submittedName>
</protein>
<dbReference type="NCBIfam" id="NF033493">
    <property type="entry name" value="MetS_like_NSS"/>
    <property type="match status" value="1"/>
</dbReference>
<feature type="transmembrane region" description="Helical" evidence="1">
    <location>
        <begin position="6"/>
        <end position="27"/>
    </location>
</feature>
<accession>A0A1I1FTX4</accession>
<gene>
    <name evidence="2" type="ORF">SAMN05421773_101795</name>
</gene>